<dbReference type="InterPro" id="IPR001932">
    <property type="entry name" value="PPM-type_phosphatase-like_dom"/>
</dbReference>
<dbReference type="PANTHER" id="PTHR47992">
    <property type="entry name" value="PROTEIN PHOSPHATASE"/>
    <property type="match status" value="1"/>
</dbReference>
<evidence type="ECO:0000259" key="1">
    <source>
        <dbReference type="PROSITE" id="PS51746"/>
    </source>
</evidence>
<name>A0A6A4NY25_LUPAL</name>
<feature type="domain" description="PPM-type phosphatase" evidence="1">
    <location>
        <begin position="1"/>
        <end position="209"/>
    </location>
</feature>
<dbReference type="OrthoDB" id="420076at2759"/>
<gene>
    <name evidence="2" type="ORF">Lalb_Chr20g0120771</name>
</gene>
<dbReference type="EMBL" id="WOCE01000020">
    <property type="protein sequence ID" value="KAE9591628.1"/>
    <property type="molecule type" value="Genomic_DNA"/>
</dbReference>
<keyword evidence="2" id="KW-0670">Pyruvate</keyword>
<accession>A0A6A4NY25</accession>
<dbReference type="InterPro" id="IPR036457">
    <property type="entry name" value="PPM-type-like_dom_sf"/>
</dbReference>
<keyword evidence="3" id="KW-1185">Reference proteome</keyword>
<evidence type="ECO:0000313" key="3">
    <source>
        <dbReference type="Proteomes" id="UP000447434"/>
    </source>
</evidence>
<dbReference type="PROSITE" id="PS51746">
    <property type="entry name" value="PPM_2"/>
    <property type="match status" value="1"/>
</dbReference>
<organism evidence="2 3">
    <name type="scientific">Lupinus albus</name>
    <name type="common">White lupine</name>
    <name type="synonym">Lupinus termis</name>
    <dbReference type="NCBI Taxonomy" id="3870"/>
    <lineage>
        <taxon>Eukaryota</taxon>
        <taxon>Viridiplantae</taxon>
        <taxon>Streptophyta</taxon>
        <taxon>Embryophyta</taxon>
        <taxon>Tracheophyta</taxon>
        <taxon>Spermatophyta</taxon>
        <taxon>Magnoliopsida</taxon>
        <taxon>eudicotyledons</taxon>
        <taxon>Gunneridae</taxon>
        <taxon>Pentapetalae</taxon>
        <taxon>rosids</taxon>
        <taxon>fabids</taxon>
        <taxon>Fabales</taxon>
        <taxon>Fabaceae</taxon>
        <taxon>Papilionoideae</taxon>
        <taxon>50 kb inversion clade</taxon>
        <taxon>genistoids sensu lato</taxon>
        <taxon>core genistoids</taxon>
        <taxon>Genisteae</taxon>
        <taxon>Lupinus</taxon>
    </lineage>
</organism>
<evidence type="ECO:0000313" key="2">
    <source>
        <dbReference type="EMBL" id="KAE9591628.1"/>
    </source>
</evidence>
<dbReference type="Gene3D" id="3.60.40.10">
    <property type="entry name" value="PPM-type phosphatase domain"/>
    <property type="match status" value="2"/>
</dbReference>
<dbReference type="InterPro" id="IPR015655">
    <property type="entry name" value="PP2C"/>
</dbReference>
<dbReference type="Proteomes" id="UP000447434">
    <property type="component" value="Chromosome 20"/>
</dbReference>
<dbReference type="SUPFAM" id="SSF81606">
    <property type="entry name" value="PP2C-like"/>
    <property type="match status" value="1"/>
</dbReference>
<sequence>MLFMYEVCSLSVSRSIGDVYLKDGRFNRAPIKQKFRLPQPMNKPILSASPTIISHHLQPNDSFLIFASDGLWELLSNERAVDIVHSNPHAFTILTALSLWIGAMQGSARRLVKAALHEAARRRELRPPENNNNNNVNKKVGPIFMMILLLLFYSKCSRSLTSCMGDSAKKLVKTVLQGKRKVQYTELHKIEKDARREFHDDISVIVLFLNPDRISKGPALNQPILSVRSALDH</sequence>
<protein>
    <submittedName>
        <fullName evidence="2">Putative [Pyruvate dehydrogenase (Acetyl-transferring)]-phosphatase</fullName>
    </submittedName>
</protein>
<proteinExistence type="predicted"/>
<dbReference type="Pfam" id="PF00481">
    <property type="entry name" value="PP2C"/>
    <property type="match status" value="1"/>
</dbReference>
<reference evidence="3" key="1">
    <citation type="journal article" date="2020" name="Nat. Commun.">
        <title>Genome sequence of the cluster root forming white lupin.</title>
        <authorList>
            <person name="Hufnagel B."/>
            <person name="Marques A."/>
            <person name="Soriano A."/>
            <person name="Marques L."/>
            <person name="Divol F."/>
            <person name="Doumas P."/>
            <person name="Sallet E."/>
            <person name="Mancinotti D."/>
            <person name="Carrere S."/>
            <person name="Marande W."/>
            <person name="Arribat S."/>
            <person name="Keller J."/>
            <person name="Huneau C."/>
            <person name="Blein T."/>
            <person name="Aime D."/>
            <person name="Laguerre M."/>
            <person name="Taylor J."/>
            <person name="Schubert V."/>
            <person name="Nelson M."/>
            <person name="Geu-Flores F."/>
            <person name="Crespi M."/>
            <person name="Gallardo-Guerrero K."/>
            <person name="Delaux P.-M."/>
            <person name="Salse J."/>
            <person name="Berges H."/>
            <person name="Guyot R."/>
            <person name="Gouzy J."/>
            <person name="Peret B."/>
        </authorList>
    </citation>
    <scope>NUCLEOTIDE SEQUENCE [LARGE SCALE GENOMIC DNA]</scope>
    <source>
        <strain evidence="3">cv. Amiga</strain>
    </source>
</reference>
<dbReference type="AlphaFoldDB" id="A0A6A4NY25"/>
<comment type="caution">
    <text evidence="2">The sequence shown here is derived from an EMBL/GenBank/DDBJ whole genome shotgun (WGS) entry which is preliminary data.</text>
</comment>
<dbReference type="GO" id="GO:0004722">
    <property type="term" value="F:protein serine/threonine phosphatase activity"/>
    <property type="evidence" value="ECO:0007669"/>
    <property type="project" value="InterPro"/>
</dbReference>